<gene>
    <name evidence="2" type="ORF">VP01_1350g1</name>
</gene>
<name>A0A0L6VMP5_9BASI</name>
<evidence type="ECO:0000313" key="2">
    <source>
        <dbReference type="EMBL" id="KNZ61832.1"/>
    </source>
</evidence>
<dbReference type="VEuPathDB" id="FungiDB:VP01_1350g1"/>
<proteinExistence type="predicted"/>
<feature type="transmembrane region" description="Helical" evidence="1">
    <location>
        <begin position="77"/>
        <end position="99"/>
    </location>
</feature>
<keyword evidence="3" id="KW-1185">Reference proteome</keyword>
<feature type="transmembrane region" description="Helical" evidence="1">
    <location>
        <begin position="223"/>
        <end position="241"/>
    </location>
</feature>
<keyword evidence="1" id="KW-1133">Transmembrane helix</keyword>
<accession>A0A0L6VMP5</accession>
<sequence length="467" mass="54408">MLNSSSNILTKSLHTILTYKKNLKYMEMKKENDIKPSKHSKVFATEVISTYLIFAKQMHYLVRRNITLNFISQSFCFFSPISGLKLAMFSLFPLFYFIYQPLENRIKEKTEMTRGEEDLLVRDNGTVLRNNRIFHKCSVSKVGEPQIKYLFILNFELEIYSIFKLDYNRISTHLMPHNVFYLMKYIYCRNLLDRLTVSKADNQIWIKYIVHFSIFFRSPIQSIRIKLVSSFFPIFFLFIRHKVTGLFLLYSLTLAGFPLELVRNMIYKALWCHSFRHIITYFPSMNNLSTQWSPLASIIHRFYKYIIVSINQIHLSNPGQSQLTVQITYFSHHVLTNQMIGFSSEKPEFTVHISYSHQSEPMVQTLRSKIASVKAHTSKNTSPFNIKGGPLSPPTIQEGDTSLTHDPSREITHKSLHHPSISLFTLNHNQSVMVKIETLDCQLGDVQSKSQRGLQDHNIIPLLCPSP</sequence>
<protein>
    <submittedName>
        <fullName evidence="2">Uncharacterized protein</fullName>
    </submittedName>
</protein>
<evidence type="ECO:0000313" key="3">
    <source>
        <dbReference type="Proteomes" id="UP000037035"/>
    </source>
</evidence>
<keyword evidence="1" id="KW-0812">Transmembrane</keyword>
<keyword evidence="1" id="KW-0472">Membrane</keyword>
<comment type="caution">
    <text evidence="2">The sequence shown here is derived from an EMBL/GenBank/DDBJ whole genome shotgun (WGS) entry which is preliminary data.</text>
</comment>
<dbReference type="Proteomes" id="UP000037035">
    <property type="component" value="Unassembled WGS sequence"/>
</dbReference>
<dbReference type="EMBL" id="LAVV01003899">
    <property type="protein sequence ID" value="KNZ61832.1"/>
    <property type="molecule type" value="Genomic_DNA"/>
</dbReference>
<evidence type="ECO:0000256" key="1">
    <source>
        <dbReference type="SAM" id="Phobius"/>
    </source>
</evidence>
<reference evidence="2 3" key="1">
    <citation type="submission" date="2015-08" db="EMBL/GenBank/DDBJ databases">
        <title>Next Generation Sequencing and Analysis of the Genome of Puccinia sorghi L Schw, the Causal Agent of Maize Common Rust.</title>
        <authorList>
            <person name="Rochi L."/>
            <person name="Burguener G."/>
            <person name="Darino M."/>
            <person name="Turjanski A."/>
            <person name="Kreff E."/>
            <person name="Dieguez M.J."/>
            <person name="Sacco F."/>
        </authorList>
    </citation>
    <scope>NUCLEOTIDE SEQUENCE [LARGE SCALE GENOMIC DNA]</scope>
    <source>
        <strain evidence="2 3">RO10H11247</strain>
    </source>
</reference>
<organism evidence="2 3">
    <name type="scientific">Puccinia sorghi</name>
    <dbReference type="NCBI Taxonomy" id="27349"/>
    <lineage>
        <taxon>Eukaryota</taxon>
        <taxon>Fungi</taxon>
        <taxon>Dikarya</taxon>
        <taxon>Basidiomycota</taxon>
        <taxon>Pucciniomycotina</taxon>
        <taxon>Pucciniomycetes</taxon>
        <taxon>Pucciniales</taxon>
        <taxon>Pucciniaceae</taxon>
        <taxon>Puccinia</taxon>
    </lineage>
</organism>
<dbReference type="AlphaFoldDB" id="A0A0L6VMP5"/>